<reference evidence="1" key="1">
    <citation type="submission" date="2021-10" db="EMBL/GenBank/DDBJ databases">
        <authorList>
            <person name="Criscuolo A."/>
        </authorList>
    </citation>
    <scope>NUCLEOTIDE SEQUENCE</scope>
    <source>
        <strain evidence="1">CIP111885</strain>
    </source>
</reference>
<accession>A0A9C7GBQ8</accession>
<organism evidence="1 2">
    <name type="scientific">Pseudoneobacillus rhizosphaerae</name>
    <dbReference type="NCBI Taxonomy" id="2880968"/>
    <lineage>
        <taxon>Bacteria</taxon>
        <taxon>Bacillati</taxon>
        <taxon>Bacillota</taxon>
        <taxon>Bacilli</taxon>
        <taxon>Bacillales</taxon>
        <taxon>Bacillaceae</taxon>
        <taxon>Pseudoneobacillus</taxon>
    </lineage>
</organism>
<keyword evidence="2" id="KW-1185">Reference proteome</keyword>
<evidence type="ECO:0000313" key="2">
    <source>
        <dbReference type="Proteomes" id="UP000789845"/>
    </source>
</evidence>
<protein>
    <submittedName>
        <fullName evidence="1">Uncharacterized protein</fullName>
    </submittedName>
</protein>
<sequence>MKIPAFHLLIVPLPRNFILSYFILNLNNGQFAEKMVNKFHSNIIPKLNLSSLLRFL</sequence>
<dbReference type="AlphaFoldDB" id="A0A9C7GBQ8"/>
<name>A0A9C7GBQ8_9BACI</name>
<dbReference type="EMBL" id="CAKJTG010000019">
    <property type="protein sequence ID" value="CAG9609403.1"/>
    <property type="molecule type" value="Genomic_DNA"/>
</dbReference>
<proteinExistence type="predicted"/>
<evidence type="ECO:0000313" key="1">
    <source>
        <dbReference type="EMBL" id="CAG9609403.1"/>
    </source>
</evidence>
<gene>
    <name evidence="1" type="ORF">NEOCIP111885_03145</name>
</gene>
<dbReference type="Proteomes" id="UP000789845">
    <property type="component" value="Unassembled WGS sequence"/>
</dbReference>
<comment type="caution">
    <text evidence="1">The sequence shown here is derived from an EMBL/GenBank/DDBJ whole genome shotgun (WGS) entry which is preliminary data.</text>
</comment>